<feature type="transmembrane region" description="Helical" evidence="2">
    <location>
        <begin position="364"/>
        <end position="384"/>
    </location>
</feature>
<keyword evidence="2" id="KW-0812">Transmembrane</keyword>
<dbReference type="PANTHER" id="PTHR21650:SF4">
    <property type="entry name" value="MEMBRALIN"/>
    <property type="match status" value="1"/>
</dbReference>
<evidence type="ECO:0000313" key="4">
    <source>
        <dbReference type="Proteomes" id="UP000734854"/>
    </source>
</evidence>
<name>A0A8J5I878_ZINOF</name>
<evidence type="ECO:0000313" key="3">
    <source>
        <dbReference type="EMBL" id="KAG6539301.1"/>
    </source>
</evidence>
<dbReference type="Pfam" id="PF09746">
    <property type="entry name" value="Membralin"/>
    <property type="match status" value="1"/>
</dbReference>
<feature type="compositionally biased region" description="Polar residues" evidence="1">
    <location>
        <begin position="637"/>
        <end position="653"/>
    </location>
</feature>
<dbReference type="EMBL" id="JACMSC010000001">
    <property type="protein sequence ID" value="KAG6539301.1"/>
    <property type="molecule type" value="Genomic_DNA"/>
</dbReference>
<feature type="transmembrane region" description="Helical" evidence="2">
    <location>
        <begin position="411"/>
        <end position="434"/>
    </location>
</feature>
<reference evidence="3 4" key="1">
    <citation type="submission" date="2020-08" db="EMBL/GenBank/DDBJ databases">
        <title>Plant Genome Project.</title>
        <authorList>
            <person name="Zhang R.-G."/>
        </authorList>
    </citation>
    <scope>NUCLEOTIDE SEQUENCE [LARGE SCALE GENOMIC DNA]</scope>
    <source>
        <tissue evidence="3">Rhizome</tissue>
    </source>
</reference>
<evidence type="ECO:0000256" key="2">
    <source>
        <dbReference type="SAM" id="Phobius"/>
    </source>
</evidence>
<feature type="region of interest" description="Disordered" evidence="1">
    <location>
        <begin position="630"/>
        <end position="653"/>
    </location>
</feature>
<dbReference type="PANTHER" id="PTHR21650">
    <property type="entry name" value="MEMBRALIN/KINETOCHORE PROTEIN NUF2"/>
    <property type="match status" value="1"/>
</dbReference>
<dbReference type="InterPro" id="IPR019144">
    <property type="entry name" value="Membralin"/>
</dbReference>
<evidence type="ECO:0008006" key="5">
    <source>
        <dbReference type="Google" id="ProtNLM"/>
    </source>
</evidence>
<feature type="transmembrane region" description="Helical" evidence="2">
    <location>
        <begin position="32"/>
        <end position="52"/>
    </location>
</feature>
<dbReference type="OrthoDB" id="6779347at2759"/>
<proteinExistence type="predicted"/>
<dbReference type="AlphaFoldDB" id="A0A8J5I878"/>
<dbReference type="GO" id="GO:0005783">
    <property type="term" value="C:endoplasmic reticulum"/>
    <property type="evidence" value="ECO:0007669"/>
    <property type="project" value="TreeGrafter"/>
</dbReference>
<organism evidence="3 4">
    <name type="scientific">Zingiber officinale</name>
    <name type="common">Ginger</name>
    <name type="synonym">Amomum zingiber</name>
    <dbReference type="NCBI Taxonomy" id="94328"/>
    <lineage>
        <taxon>Eukaryota</taxon>
        <taxon>Viridiplantae</taxon>
        <taxon>Streptophyta</taxon>
        <taxon>Embryophyta</taxon>
        <taxon>Tracheophyta</taxon>
        <taxon>Spermatophyta</taxon>
        <taxon>Magnoliopsida</taxon>
        <taxon>Liliopsida</taxon>
        <taxon>Zingiberales</taxon>
        <taxon>Zingiberaceae</taxon>
        <taxon>Zingiber</taxon>
    </lineage>
</organism>
<sequence length="653" mass="74767">MDPEQTYLRVHARLSGMLSQLFTPGIRMALEFMYFTFAVVIFALLFVMHVNFVQQPGCASELSGVKFGEAQLVQIKITTAGLWTRNSSEWNSLELQRGHFKENTGGPDIAADGITIFSTKFWSNWLGSGSRRSKLIFKSWKNDKELLVPVVGKTSVTTIIKTMEHETDSKTESPILQIGYPISISEFIRQVEAKNFSSKLKMQCLSFWKRGKEFMIFASHSMKRAGWYPFLDFLECLWLFCFGDLKSLPARYLEKKSRAIEPIYLYTTEKGYFLLPEVAKSHHNIQTVNITISAQSSCFGNRWQQRLINTFVGYDTILMNTLLSSPGHGYLYNYQTKAFYDLSYGQEASDGPTRFGEYLVTKSGVLLMSLFVFFTTTMSVSFTLRETQSRMLRFTVQLQHHARNHLPTFQLIFVHVIESLVFVPIMIGILFFLFEFYDDQLLAILVLTLVWLCELFTMISVRTTISMQFFPRFFLLYFLVFHIYFFSYPYGFSYVAFSAMAAFMQHLILSFWNQFEVPALQRFMRARAQLQQQTGVQITSSAIYTSTFHIARVSIPNRNPSGNEPTPATTDISARSDQTGESDTPFANNEPREVLNINPHQRILPRPTDSLGSLLLSLFGGASSESIFSFSVSRDSQNQGQAHQEQENQPLTT</sequence>
<comment type="caution">
    <text evidence="3">The sequence shown here is derived from an EMBL/GenBank/DDBJ whole genome shotgun (WGS) entry which is preliminary data.</text>
</comment>
<dbReference type="Proteomes" id="UP000734854">
    <property type="component" value="Unassembled WGS sequence"/>
</dbReference>
<feature type="region of interest" description="Disordered" evidence="1">
    <location>
        <begin position="555"/>
        <end position="591"/>
    </location>
</feature>
<dbReference type="GO" id="GO:0034976">
    <property type="term" value="P:response to endoplasmic reticulum stress"/>
    <property type="evidence" value="ECO:0007669"/>
    <property type="project" value="TreeGrafter"/>
</dbReference>
<evidence type="ECO:0000256" key="1">
    <source>
        <dbReference type="SAM" id="MobiDB-lite"/>
    </source>
</evidence>
<feature type="compositionally biased region" description="Polar residues" evidence="1">
    <location>
        <begin position="556"/>
        <end position="587"/>
    </location>
</feature>
<protein>
    <recommendedName>
        <fullName evidence="5">Membralin</fullName>
    </recommendedName>
</protein>
<keyword evidence="4" id="KW-1185">Reference proteome</keyword>
<accession>A0A8J5I878</accession>
<gene>
    <name evidence="3" type="ORF">ZIOFF_004463</name>
</gene>
<keyword evidence="2" id="KW-1133">Transmembrane helix</keyword>
<keyword evidence="2" id="KW-0472">Membrane</keyword>
<feature type="transmembrane region" description="Helical" evidence="2">
    <location>
        <begin position="440"/>
        <end position="457"/>
    </location>
</feature>
<dbReference type="GO" id="GO:1904294">
    <property type="term" value="P:positive regulation of ERAD pathway"/>
    <property type="evidence" value="ECO:0007669"/>
    <property type="project" value="TreeGrafter"/>
</dbReference>
<feature type="transmembrane region" description="Helical" evidence="2">
    <location>
        <begin position="469"/>
        <end position="486"/>
    </location>
</feature>